<dbReference type="PROSITE" id="PS00061">
    <property type="entry name" value="ADH_SHORT"/>
    <property type="match status" value="1"/>
</dbReference>
<evidence type="ECO:0000313" key="5">
    <source>
        <dbReference type="Proteomes" id="UP000373149"/>
    </source>
</evidence>
<proteinExistence type="inferred from homology"/>
<dbReference type="Proteomes" id="UP000373149">
    <property type="component" value="Unassembled WGS sequence"/>
</dbReference>
<keyword evidence="2" id="KW-0560">Oxidoreductase</keyword>
<accession>A0A5N8X0Y4</accession>
<name>A0A5N8X0Y4_9ACTN</name>
<dbReference type="InterPro" id="IPR051122">
    <property type="entry name" value="SDR_DHRS6-like"/>
</dbReference>
<dbReference type="FunFam" id="3.40.50.720:FF:000084">
    <property type="entry name" value="Short-chain dehydrogenase reductase"/>
    <property type="match status" value="1"/>
</dbReference>
<gene>
    <name evidence="4" type="ORF">FPZ41_33830</name>
</gene>
<dbReference type="SMART" id="SM00822">
    <property type="entry name" value="PKS_KR"/>
    <property type="match status" value="1"/>
</dbReference>
<sequence>MGQLDHKTALIAGATSGIGLAAARALAAEGAYVFLTGRREERLEEAVAEIGADRATGITADVTVLSDLDRVMTIIKESGRGLDILYANAGVGSVGSLGEITWEEFMSTFNTNVGGMVFTVQKALPLLTKGSSVILCGSSIDVKAAPGMGVYAATKAAVRSLGRTWAAELVNLGIRVNVLAPGATKTAALAELTGDPAALMESLTTATPMNRIATPEETANVVVFLASDNSSFMTGSEIYVDGGHSQL</sequence>
<dbReference type="PANTHER" id="PTHR43477:SF1">
    <property type="entry name" value="DIHYDROANTICAPSIN 7-DEHYDROGENASE"/>
    <property type="match status" value="1"/>
</dbReference>
<organism evidence="4 5">
    <name type="scientific">Streptomyces acidicola</name>
    <dbReference type="NCBI Taxonomy" id="2596892"/>
    <lineage>
        <taxon>Bacteria</taxon>
        <taxon>Bacillati</taxon>
        <taxon>Actinomycetota</taxon>
        <taxon>Actinomycetes</taxon>
        <taxon>Kitasatosporales</taxon>
        <taxon>Streptomycetaceae</taxon>
        <taxon>Streptomyces</taxon>
    </lineage>
</organism>
<reference evidence="4 5" key="1">
    <citation type="submission" date="2019-09" db="EMBL/GenBank/DDBJ databases">
        <authorList>
            <person name="Duangmal K."/>
            <person name="Teo W.F.A."/>
            <person name="Lipun K."/>
        </authorList>
    </citation>
    <scope>NUCLEOTIDE SEQUENCE [LARGE SCALE GENOMIC DNA]</scope>
    <source>
        <strain evidence="4 5">K1PN6</strain>
    </source>
</reference>
<dbReference type="RefSeq" id="WP_322621068.1">
    <property type="nucleotide sequence ID" value="NZ_VMNX01000184.1"/>
</dbReference>
<dbReference type="InterPro" id="IPR036291">
    <property type="entry name" value="NAD(P)-bd_dom_sf"/>
</dbReference>
<dbReference type="EMBL" id="VMNX01000184">
    <property type="protein sequence ID" value="MPY53281.1"/>
    <property type="molecule type" value="Genomic_DNA"/>
</dbReference>
<dbReference type="PRINTS" id="PR00081">
    <property type="entry name" value="GDHRDH"/>
</dbReference>
<evidence type="ECO:0000256" key="1">
    <source>
        <dbReference type="ARBA" id="ARBA00006484"/>
    </source>
</evidence>
<evidence type="ECO:0000313" key="4">
    <source>
        <dbReference type="EMBL" id="MPY53281.1"/>
    </source>
</evidence>
<dbReference type="InterPro" id="IPR057326">
    <property type="entry name" value="KR_dom"/>
</dbReference>
<feature type="domain" description="Ketoreductase" evidence="3">
    <location>
        <begin position="7"/>
        <end position="196"/>
    </location>
</feature>
<dbReference type="InterPro" id="IPR020904">
    <property type="entry name" value="Sc_DH/Rdtase_CS"/>
</dbReference>
<dbReference type="InterPro" id="IPR002347">
    <property type="entry name" value="SDR_fam"/>
</dbReference>
<dbReference type="AlphaFoldDB" id="A0A5N8X0Y4"/>
<dbReference type="Pfam" id="PF13561">
    <property type="entry name" value="adh_short_C2"/>
    <property type="match status" value="1"/>
</dbReference>
<protein>
    <submittedName>
        <fullName evidence="4">SDR family oxidoreductase</fullName>
    </submittedName>
</protein>
<comment type="similarity">
    <text evidence="1">Belongs to the short-chain dehydrogenases/reductases (SDR) family.</text>
</comment>
<keyword evidence="5" id="KW-1185">Reference proteome</keyword>
<comment type="caution">
    <text evidence="4">The sequence shown here is derived from an EMBL/GenBank/DDBJ whole genome shotgun (WGS) entry which is preliminary data.</text>
</comment>
<dbReference type="PANTHER" id="PTHR43477">
    <property type="entry name" value="DIHYDROANTICAPSIN 7-DEHYDROGENASE"/>
    <property type="match status" value="1"/>
</dbReference>
<dbReference type="SUPFAM" id="SSF51735">
    <property type="entry name" value="NAD(P)-binding Rossmann-fold domains"/>
    <property type="match status" value="1"/>
</dbReference>
<evidence type="ECO:0000256" key="2">
    <source>
        <dbReference type="ARBA" id="ARBA00023002"/>
    </source>
</evidence>
<dbReference type="GO" id="GO:0016491">
    <property type="term" value="F:oxidoreductase activity"/>
    <property type="evidence" value="ECO:0007669"/>
    <property type="project" value="UniProtKB-KW"/>
</dbReference>
<dbReference type="CDD" id="cd05233">
    <property type="entry name" value="SDR_c"/>
    <property type="match status" value="1"/>
</dbReference>
<evidence type="ECO:0000259" key="3">
    <source>
        <dbReference type="SMART" id="SM00822"/>
    </source>
</evidence>
<dbReference type="Gene3D" id="3.40.50.720">
    <property type="entry name" value="NAD(P)-binding Rossmann-like Domain"/>
    <property type="match status" value="1"/>
</dbReference>